<protein>
    <submittedName>
        <fullName evidence="1">Uncharacterized protein</fullName>
    </submittedName>
</protein>
<evidence type="ECO:0000313" key="1">
    <source>
        <dbReference type="EMBL" id="CEK95148.1"/>
    </source>
</evidence>
<sequence length="66" mass="7476">MSSEFQCIMLNLLSLVDFDLQDFPASHFHGDYIWDSFFKTIARAPSAADKILFSGIPFNGIPIHQI</sequence>
<organism evidence="1">
    <name type="scientific">Arion vulgaris</name>
    <dbReference type="NCBI Taxonomy" id="1028688"/>
    <lineage>
        <taxon>Eukaryota</taxon>
        <taxon>Metazoa</taxon>
        <taxon>Spiralia</taxon>
        <taxon>Lophotrochozoa</taxon>
        <taxon>Mollusca</taxon>
        <taxon>Gastropoda</taxon>
        <taxon>Heterobranchia</taxon>
        <taxon>Euthyneura</taxon>
        <taxon>Panpulmonata</taxon>
        <taxon>Eupulmonata</taxon>
        <taxon>Stylommatophora</taxon>
        <taxon>Helicina</taxon>
        <taxon>Arionoidea</taxon>
        <taxon>Arionidae</taxon>
        <taxon>Arion</taxon>
    </lineage>
</organism>
<name>A0A0B7BQ92_9EUPU</name>
<accession>A0A0B7BQ92</accession>
<gene>
    <name evidence="1" type="primary">ORF205646</name>
</gene>
<proteinExistence type="predicted"/>
<reference evidence="1" key="1">
    <citation type="submission" date="2014-12" db="EMBL/GenBank/DDBJ databases">
        <title>Insight into the proteome of Arion vulgaris.</title>
        <authorList>
            <person name="Aradska J."/>
            <person name="Bulat T."/>
            <person name="Smidak R."/>
            <person name="Sarate P."/>
            <person name="Gangsoo J."/>
            <person name="Sialana F."/>
            <person name="Bilban M."/>
            <person name="Lubec G."/>
        </authorList>
    </citation>
    <scope>NUCLEOTIDE SEQUENCE</scope>
    <source>
        <tissue evidence="1">Skin</tissue>
    </source>
</reference>
<dbReference type="AlphaFoldDB" id="A0A0B7BQ92"/>
<dbReference type="EMBL" id="HACG01048283">
    <property type="protein sequence ID" value="CEK95148.1"/>
    <property type="molecule type" value="Transcribed_RNA"/>
</dbReference>